<evidence type="ECO:0000313" key="3">
    <source>
        <dbReference type="EMBL" id="OSY39423.1"/>
    </source>
</evidence>
<evidence type="ECO:0000259" key="2">
    <source>
        <dbReference type="Pfam" id="PF00561"/>
    </source>
</evidence>
<dbReference type="Proteomes" id="UP000194360">
    <property type="component" value="Unassembled WGS sequence"/>
</dbReference>
<evidence type="ECO:0000256" key="1">
    <source>
        <dbReference type="SAM" id="MobiDB-lite"/>
    </source>
</evidence>
<proteinExistence type="predicted"/>
<sequence length="287" mass="29315">MDTCTLDLDDAVITYDVHGPDPAPGDRPLLAIGQPMDATGFRALAAQLPQRRVVAYDPRGIGRSTRRDGRTDHDPHVQAADVHALIGAIGGPVDLLASSGGAVTALALVAAHPGDVRVLVAHEPPLIGELPDAGAARRAWDGVREAYDARGSGAGMAAFIALTSWSGEFTDEYFAAGSPDPAQFGLSDADDGSRDDPLLSGRSDPVFSHVPDAAALAAAPTRVLIAVGEESGDTLTARTARALAARLGRPAVRFLSHHGGFAGGEFGHQGDPAGFAARLCAVLGGGG</sequence>
<dbReference type="STRING" id="2074.BG845_03368"/>
<comment type="caution">
    <text evidence="3">The sequence shown here is derived from an EMBL/GenBank/DDBJ whole genome shotgun (WGS) entry which is preliminary data.</text>
</comment>
<gene>
    <name evidence="3" type="ORF">BG845_03368</name>
</gene>
<organism evidence="3 4">
    <name type="scientific">Pseudonocardia autotrophica</name>
    <name type="common">Amycolata autotrophica</name>
    <name type="synonym">Nocardia autotrophica</name>
    <dbReference type="NCBI Taxonomy" id="2074"/>
    <lineage>
        <taxon>Bacteria</taxon>
        <taxon>Bacillati</taxon>
        <taxon>Actinomycetota</taxon>
        <taxon>Actinomycetes</taxon>
        <taxon>Pseudonocardiales</taxon>
        <taxon>Pseudonocardiaceae</taxon>
        <taxon>Pseudonocardia</taxon>
    </lineage>
</organism>
<dbReference type="EC" id="3.-.-.-" evidence="3"/>
<keyword evidence="3" id="KW-0378">Hydrolase</keyword>
<name>A0A1Y2MW77_PSEAH</name>
<dbReference type="SUPFAM" id="SSF53474">
    <property type="entry name" value="alpha/beta-Hydrolases"/>
    <property type="match status" value="1"/>
</dbReference>
<feature type="domain" description="AB hydrolase-1" evidence="2">
    <location>
        <begin position="42"/>
        <end position="146"/>
    </location>
</feature>
<dbReference type="InterPro" id="IPR029058">
    <property type="entry name" value="AB_hydrolase_fold"/>
</dbReference>
<dbReference type="GO" id="GO:0016787">
    <property type="term" value="F:hydrolase activity"/>
    <property type="evidence" value="ECO:0007669"/>
    <property type="project" value="UniProtKB-KW"/>
</dbReference>
<keyword evidence="4" id="KW-1185">Reference proteome</keyword>
<protein>
    <submittedName>
        <fullName evidence="3">Putative hydrolase</fullName>
        <ecNumber evidence="3">3.-.-.-</ecNumber>
    </submittedName>
</protein>
<dbReference type="AlphaFoldDB" id="A0A1Y2MW77"/>
<dbReference type="EMBL" id="MIGB01000017">
    <property type="protein sequence ID" value="OSY39423.1"/>
    <property type="molecule type" value="Genomic_DNA"/>
</dbReference>
<evidence type="ECO:0000313" key="4">
    <source>
        <dbReference type="Proteomes" id="UP000194360"/>
    </source>
</evidence>
<accession>A0A1Y2MW77</accession>
<dbReference type="InterPro" id="IPR000073">
    <property type="entry name" value="AB_hydrolase_1"/>
</dbReference>
<dbReference type="OrthoDB" id="3210164at2"/>
<feature type="region of interest" description="Disordered" evidence="1">
    <location>
        <begin position="184"/>
        <end position="204"/>
    </location>
</feature>
<dbReference type="RefSeq" id="WP_085913592.1">
    <property type="nucleotide sequence ID" value="NZ_AP018920.1"/>
</dbReference>
<dbReference type="Gene3D" id="3.40.50.1820">
    <property type="entry name" value="alpha/beta hydrolase"/>
    <property type="match status" value="1"/>
</dbReference>
<reference evidence="3 4" key="1">
    <citation type="submission" date="2016-09" db="EMBL/GenBank/DDBJ databases">
        <title>Pseudonocardia autotrophica DSM535, a candidate organism with high potential of specific P450 cytochromes.</title>
        <authorList>
            <person name="Grumaz C."/>
            <person name="Vainshtein Y."/>
            <person name="Kirstahler P."/>
            <person name="Sohn K."/>
        </authorList>
    </citation>
    <scope>NUCLEOTIDE SEQUENCE [LARGE SCALE GENOMIC DNA]</scope>
    <source>
        <strain evidence="3 4">DSM 535</strain>
    </source>
</reference>
<dbReference type="Pfam" id="PF00561">
    <property type="entry name" value="Abhydrolase_1"/>
    <property type="match status" value="1"/>
</dbReference>